<accession>A0A0C3C507</accession>
<sequence>MRPPFEQRLRRCGDAVDREEQAPSPQPPSTSTVSESSQPPSPRPNITTYAQLSSLPGFKAFKLNQSYQERSEPPHRYTPETVVQAESGQAAGEFMKEIRVIKRTKKQNYVRSGTHDFCVRLYMGKNGDSN</sequence>
<dbReference type="Proteomes" id="UP000053424">
    <property type="component" value="Unassembled WGS sequence"/>
</dbReference>
<reference evidence="2 3" key="1">
    <citation type="submission" date="2014-04" db="EMBL/GenBank/DDBJ databases">
        <authorList>
            <consortium name="DOE Joint Genome Institute"/>
            <person name="Kuo A."/>
            <person name="Gay G."/>
            <person name="Dore J."/>
            <person name="Kohler A."/>
            <person name="Nagy L.G."/>
            <person name="Floudas D."/>
            <person name="Copeland A."/>
            <person name="Barry K.W."/>
            <person name="Cichocki N."/>
            <person name="Veneault-Fourrey C."/>
            <person name="LaButti K."/>
            <person name="Lindquist E.A."/>
            <person name="Lipzen A."/>
            <person name="Lundell T."/>
            <person name="Morin E."/>
            <person name="Murat C."/>
            <person name="Sun H."/>
            <person name="Tunlid A."/>
            <person name="Henrissat B."/>
            <person name="Grigoriev I.V."/>
            <person name="Hibbett D.S."/>
            <person name="Martin F."/>
            <person name="Nordberg H.P."/>
            <person name="Cantor M.N."/>
            <person name="Hua S.X."/>
        </authorList>
    </citation>
    <scope>NUCLEOTIDE SEQUENCE [LARGE SCALE GENOMIC DNA]</scope>
    <source>
        <strain evidence="3">h7</strain>
    </source>
</reference>
<reference evidence="3" key="2">
    <citation type="submission" date="2015-01" db="EMBL/GenBank/DDBJ databases">
        <title>Evolutionary Origins and Diversification of the Mycorrhizal Mutualists.</title>
        <authorList>
            <consortium name="DOE Joint Genome Institute"/>
            <consortium name="Mycorrhizal Genomics Consortium"/>
            <person name="Kohler A."/>
            <person name="Kuo A."/>
            <person name="Nagy L.G."/>
            <person name="Floudas D."/>
            <person name="Copeland A."/>
            <person name="Barry K.W."/>
            <person name="Cichocki N."/>
            <person name="Veneault-Fourrey C."/>
            <person name="LaButti K."/>
            <person name="Lindquist E.A."/>
            <person name="Lipzen A."/>
            <person name="Lundell T."/>
            <person name="Morin E."/>
            <person name="Murat C."/>
            <person name="Riley R."/>
            <person name="Ohm R."/>
            <person name="Sun H."/>
            <person name="Tunlid A."/>
            <person name="Henrissat B."/>
            <person name="Grigoriev I.V."/>
            <person name="Hibbett D.S."/>
            <person name="Martin F."/>
        </authorList>
    </citation>
    <scope>NUCLEOTIDE SEQUENCE [LARGE SCALE GENOMIC DNA]</scope>
    <source>
        <strain evidence="3">h7</strain>
    </source>
</reference>
<name>A0A0C3C507_HEBCY</name>
<keyword evidence="3" id="KW-1185">Reference proteome</keyword>
<proteinExistence type="predicted"/>
<dbReference type="AlphaFoldDB" id="A0A0C3C507"/>
<evidence type="ECO:0000256" key="1">
    <source>
        <dbReference type="SAM" id="MobiDB-lite"/>
    </source>
</evidence>
<gene>
    <name evidence="2" type="ORF">M413DRAFT_443020</name>
</gene>
<dbReference type="HOGENOM" id="CLU_1938431_0_0_1"/>
<protein>
    <submittedName>
        <fullName evidence="2">Uncharacterized protein</fullName>
    </submittedName>
</protein>
<evidence type="ECO:0000313" key="2">
    <source>
        <dbReference type="EMBL" id="KIM43950.1"/>
    </source>
</evidence>
<feature type="compositionally biased region" description="Low complexity" evidence="1">
    <location>
        <begin position="29"/>
        <end position="38"/>
    </location>
</feature>
<organism evidence="2 3">
    <name type="scientific">Hebeloma cylindrosporum</name>
    <dbReference type="NCBI Taxonomy" id="76867"/>
    <lineage>
        <taxon>Eukaryota</taxon>
        <taxon>Fungi</taxon>
        <taxon>Dikarya</taxon>
        <taxon>Basidiomycota</taxon>
        <taxon>Agaricomycotina</taxon>
        <taxon>Agaricomycetes</taxon>
        <taxon>Agaricomycetidae</taxon>
        <taxon>Agaricales</taxon>
        <taxon>Agaricineae</taxon>
        <taxon>Hymenogastraceae</taxon>
        <taxon>Hebeloma</taxon>
    </lineage>
</organism>
<feature type="compositionally biased region" description="Basic and acidic residues" evidence="1">
    <location>
        <begin position="1"/>
        <end position="21"/>
    </location>
</feature>
<dbReference type="EMBL" id="KN831774">
    <property type="protein sequence ID" value="KIM43950.1"/>
    <property type="molecule type" value="Genomic_DNA"/>
</dbReference>
<evidence type="ECO:0000313" key="3">
    <source>
        <dbReference type="Proteomes" id="UP000053424"/>
    </source>
</evidence>
<feature type="region of interest" description="Disordered" evidence="1">
    <location>
        <begin position="1"/>
        <end position="49"/>
    </location>
</feature>
<dbReference type="OrthoDB" id="3061038at2759"/>